<comment type="caution">
    <text evidence="3">The sequence shown here is derived from an EMBL/GenBank/DDBJ whole genome shotgun (WGS) entry which is preliminary data.</text>
</comment>
<organism evidence="3 4">
    <name type="scientific">Candidatus Berkelbacteria bacterium CG10_big_fil_rev_8_21_14_0_10_43_14</name>
    <dbReference type="NCBI Taxonomy" id="1974515"/>
    <lineage>
        <taxon>Bacteria</taxon>
        <taxon>Candidatus Berkelbacteria</taxon>
    </lineage>
</organism>
<evidence type="ECO:0000313" key="3">
    <source>
        <dbReference type="EMBL" id="PIS07049.1"/>
    </source>
</evidence>
<reference evidence="4" key="1">
    <citation type="submission" date="2017-09" db="EMBL/GenBank/DDBJ databases">
        <title>Depth-based differentiation of microbial function through sediment-hosted aquifers and enrichment of novel symbionts in the deep terrestrial subsurface.</title>
        <authorList>
            <person name="Probst A.J."/>
            <person name="Ladd B."/>
            <person name="Jarett J.K."/>
            <person name="Geller-Mcgrath D.E."/>
            <person name="Sieber C.M.K."/>
            <person name="Emerson J.B."/>
            <person name="Anantharaman K."/>
            <person name="Thomas B.C."/>
            <person name="Malmstrom R."/>
            <person name="Stieglmeier M."/>
            <person name="Klingl A."/>
            <person name="Woyke T."/>
            <person name="Ryan C.M."/>
            <person name="Banfield J.F."/>
        </authorList>
    </citation>
    <scope>NUCLEOTIDE SEQUENCE [LARGE SCALE GENOMIC DNA]</scope>
</reference>
<feature type="domain" description="SpoVT-AbrB" evidence="2">
    <location>
        <begin position="3"/>
        <end position="48"/>
    </location>
</feature>
<dbReference type="EMBL" id="PEZX01000022">
    <property type="protein sequence ID" value="PIS07049.1"/>
    <property type="molecule type" value="Genomic_DNA"/>
</dbReference>
<dbReference type="GO" id="GO:0003677">
    <property type="term" value="F:DNA binding"/>
    <property type="evidence" value="ECO:0007669"/>
    <property type="project" value="UniProtKB-UniRule"/>
</dbReference>
<dbReference type="NCBIfam" id="TIGR01439">
    <property type="entry name" value="lp_hng_hel_AbrB"/>
    <property type="match status" value="1"/>
</dbReference>
<evidence type="ECO:0000256" key="1">
    <source>
        <dbReference type="PROSITE-ProRule" id="PRU01076"/>
    </source>
</evidence>
<proteinExistence type="predicted"/>
<dbReference type="SUPFAM" id="SSF89447">
    <property type="entry name" value="AbrB/MazE/MraZ-like"/>
    <property type="match status" value="1"/>
</dbReference>
<dbReference type="AlphaFoldDB" id="A0A2M6R947"/>
<dbReference type="Proteomes" id="UP000231162">
    <property type="component" value="Unassembled WGS sequence"/>
</dbReference>
<evidence type="ECO:0000259" key="2">
    <source>
        <dbReference type="PROSITE" id="PS51740"/>
    </source>
</evidence>
<gene>
    <name evidence="3" type="ORF">COT79_01480</name>
</gene>
<keyword evidence="1" id="KW-0238">DNA-binding</keyword>
<dbReference type="InterPro" id="IPR037914">
    <property type="entry name" value="SpoVT-AbrB_sf"/>
</dbReference>
<accession>A0A2M6R947</accession>
<protein>
    <submittedName>
        <fullName evidence="3">AbrB family transcriptional regulator</fullName>
    </submittedName>
</protein>
<dbReference type="Gene3D" id="2.10.260.10">
    <property type="match status" value="1"/>
</dbReference>
<sequence>MKTYTTTLTSKGQFTIPKPIRDRLAVQKGTKFQIIYSQNGFTARPKTRPRILDLAGSLKQYDDGTQTDIAIEKAFELRAIEIANE</sequence>
<dbReference type="SMART" id="SM00966">
    <property type="entry name" value="SpoVT_AbrB"/>
    <property type="match status" value="1"/>
</dbReference>
<dbReference type="PROSITE" id="PS51740">
    <property type="entry name" value="SPOVT_ABRB"/>
    <property type="match status" value="1"/>
</dbReference>
<evidence type="ECO:0000313" key="4">
    <source>
        <dbReference type="Proteomes" id="UP000231162"/>
    </source>
</evidence>
<name>A0A2M6R947_9BACT</name>
<dbReference type="InterPro" id="IPR007159">
    <property type="entry name" value="SpoVT-AbrB_dom"/>
</dbReference>